<proteinExistence type="predicted"/>
<evidence type="ECO:0000313" key="1">
    <source>
        <dbReference type="EMBL" id="TNN42314.1"/>
    </source>
</evidence>
<gene>
    <name evidence="1" type="ORF">EYF80_047527</name>
</gene>
<dbReference type="Proteomes" id="UP000314294">
    <property type="component" value="Unassembled WGS sequence"/>
</dbReference>
<sequence>MFSADCGPEVLGGDPDLDYSQTWTTARPGLQPDLDYSQQHVLVSSPKSHTVTRVHLDNQEQSPRSLLVFIRARIHLKAVCWLPLPLMCSHSFRKTKRKRVHFLSSMGKARGQSDLCQ</sequence>
<comment type="caution">
    <text evidence="1">The sequence shown here is derived from an EMBL/GenBank/DDBJ whole genome shotgun (WGS) entry which is preliminary data.</text>
</comment>
<protein>
    <submittedName>
        <fullName evidence="1">Uncharacterized protein</fullName>
    </submittedName>
</protein>
<name>A0A4Z2FNF4_9TELE</name>
<reference evidence="1 2" key="1">
    <citation type="submission" date="2019-03" db="EMBL/GenBank/DDBJ databases">
        <title>First draft genome of Liparis tanakae, snailfish: a comprehensive survey of snailfish specific genes.</title>
        <authorList>
            <person name="Kim W."/>
            <person name="Song I."/>
            <person name="Jeong J.-H."/>
            <person name="Kim D."/>
            <person name="Kim S."/>
            <person name="Ryu S."/>
            <person name="Song J.Y."/>
            <person name="Lee S.K."/>
        </authorList>
    </citation>
    <scope>NUCLEOTIDE SEQUENCE [LARGE SCALE GENOMIC DNA]</scope>
    <source>
        <tissue evidence="1">Muscle</tissue>
    </source>
</reference>
<keyword evidence="2" id="KW-1185">Reference proteome</keyword>
<organism evidence="1 2">
    <name type="scientific">Liparis tanakae</name>
    <name type="common">Tanaka's snailfish</name>
    <dbReference type="NCBI Taxonomy" id="230148"/>
    <lineage>
        <taxon>Eukaryota</taxon>
        <taxon>Metazoa</taxon>
        <taxon>Chordata</taxon>
        <taxon>Craniata</taxon>
        <taxon>Vertebrata</taxon>
        <taxon>Euteleostomi</taxon>
        <taxon>Actinopterygii</taxon>
        <taxon>Neopterygii</taxon>
        <taxon>Teleostei</taxon>
        <taxon>Neoteleostei</taxon>
        <taxon>Acanthomorphata</taxon>
        <taxon>Eupercaria</taxon>
        <taxon>Perciformes</taxon>
        <taxon>Cottioidei</taxon>
        <taxon>Cottales</taxon>
        <taxon>Liparidae</taxon>
        <taxon>Liparis</taxon>
    </lineage>
</organism>
<dbReference type="AlphaFoldDB" id="A0A4Z2FNF4"/>
<evidence type="ECO:0000313" key="2">
    <source>
        <dbReference type="Proteomes" id="UP000314294"/>
    </source>
</evidence>
<dbReference type="EMBL" id="SRLO01001046">
    <property type="protein sequence ID" value="TNN42314.1"/>
    <property type="molecule type" value="Genomic_DNA"/>
</dbReference>
<accession>A0A4Z2FNF4</accession>